<feature type="transmembrane region" description="Helical" evidence="1">
    <location>
        <begin position="575"/>
        <end position="595"/>
    </location>
</feature>
<keyword evidence="4" id="KW-1185">Reference proteome</keyword>
<keyword evidence="2" id="KW-0732">Signal</keyword>
<organism evidence="3 4">
    <name type="scientific">Candolleomyces aberdarensis</name>
    <dbReference type="NCBI Taxonomy" id="2316362"/>
    <lineage>
        <taxon>Eukaryota</taxon>
        <taxon>Fungi</taxon>
        <taxon>Dikarya</taxon>
        <taxon>Basidiomycota</taxon>
        <taxon>Agaricomycotina</taxon>
        <taxon>Agaricomycetes</taxon>
        <taxon>Agaricomycetidae</taxon>
        <taxon>Agaricales</taxon>
        <taxon>Agaricineae</taxon>
        <taxon>Psathyrellaceae</taxon>
        <taxon>Candolleomyces</taxon>
    </lineage>
</organism>
<gene>
    <name evidence="3" type="ORF">EST38_g7042</name>
</gene>
<dbReference type="Proteomes" id="UP000290288">
    <property type="component" value="Unassembled WGS sequence"/>
</dbReference>
<feature type="chain" id="PRO_5020829860" evidence="2">
    <location>
        <begin position="27"/>
        <end position="598"/>
    </location>
</feature>
<evidence type="ECO:0000313" key="4">
    <source>
        <dbReference type="Proteomes" id="UP000290288"/>
    </source>
</evidence>
<evidence type="ECO:0000256" key="2">
    <source>
        <dbReference type="SAM" id="SignalP"/>
    </source>
</evidence>
<feature type="signal peptide" evidence="2">
    <location>
        <begin position="1"/>
        <end position="26"/>
    </location>
</feature>
<dbReference type="OrthoDB" id="440424at2759"/>
<keyword evidence="1" id="KW-1133">Transmembrane helix</keyword>
<keyword evidence="1" id="KW-0812">Transmembrane</keyword>
<reference evidence="3 4" key="1">
    <citation type="submission" date="2019-01" db="EMBL/GenBank/DDBJ databases">
        <title>Draft genome sequence of Psathyrella aberdarensis IHI B618.</title>
        <authorList>
            <person name="Buettner E."/>
            <person name="Kellner H."/>
        </authorList>
    </citation>
    <scope>NUCLEOTIDE SEQUENCE [LARGE SCALE GENOMIC DNA]</scope>
    <source>
        <strain evidence="3 4">IHI B618</strain>
    </source>
</reference>
<proteinExistence type="predicted"/>
<sequence length="598" mass="67934">MRLLSANHFFLPLLLVWTCLCVTVSAAKEKGKIIPAFTLKDVANRYPDMADQAQRFQKQLDKIIEHSKDFKRELVKNNIDPMVVHDYMTWEAANIVEIFRTEKKLAKPLPDGRDESARSRNGITDNILMSMQVARQIFAPFKYVIETVLLIVAARSLVSGHKAALDAIRAGWSRSLPFEAIIFSAKEEGEVIAASVLKDVANQYPDIADEVQQFQGQLNKIVEHVEKLKRELVGNGIDPMVVHEYMTREAAKIIEILRTELDKPLPDGKEERARYWKRMISDLLDRLEDAFVYVCVKSGRMSEQEARRTFAPFKEAVRNILFTFGMFASHNKVEIRLIPRKGDFVEKNPKIAAFIVMVMVCYVFPGASIHHSILSIFGFGPAGPVKVRALFPAPKDALDAVSAGWSRSLPFEAIVSSAKGKGKFIAASTLKDVASQYHDRVADQVQQFQEQLKKIVEHAQDLKGELVENSIDPMVVRDYMTREAANIVEKFRTEHDEPLPDGKDERACYRKQIIDYLFDRLEDAFAYICVTSGRMSEQDARQIFAPFKKAIRIVLFIVADFVEKHPQLARLMMMVVYRMLPESFILGPILSVFGFGRA</sequence>
<name>A0A4Q2DI92_9AGAR</name>
<protein>
    <submittedName>
        <fullName evidence="3">Uncharacterized protein</fullName>
    </submittedName>
</protein>
<keyword evidence="1" id="KW-0472">Membrane</keyword>
<evidence type="ECO:0000313" key="3">
    <source>
        <dbReference type="EMBL" id="RXW18811.1"/>
    </source>
</evidence>
<comment type="caution">
    <text evidence="3">The sequence shown here is derived from an EMBL/GenBank/DDBJ whole genome shotgun (WGS) entry which is preliminary data.</text>
</comment>
<accession>A0A4Q2DI92</accession>
<evidence type="ECO:0000256" key="1">
    <source>
        <dbReference type="SAM" id="Phobius"/>
    </source>
</evidence>
<dbReference type="EMBL" id="SDEE01000239">
    <property type="protein sequence ID" value="RXW18811.1"/>
    <property type="molecule type" value="Genomic_DNA"/>
</dbReference>
<dbReference type="AlphaFoldDB" id="A0A4Q2DI92"/>